<evidence type="ECO:0000313" key="3">
    <source>
        <dbReference type="EMBL" id="EAX91050.1"/>
    </source>
</evidence>
<dbReference type="RefSeq" id="XP_001303980.1">
    <property type="nucleotide sequence ID" value="XM_001303979.1"/>
</dbReference>
<reference evidence="3" key="1">
    <citation type="submission" date="2006-10" db="EMBL/GenBank/DDBJ databases">
        <authorList>
            <person name="Amadeo P."/>
            <person name="Zhao Q."/>
            <person name="Wortman J."/>
            <person name="Fraser-Liggett C."/>
            <person name="Carlton J."/>
        </authorList>
    </citation>
    <scope>NUCLEOTIDE SEQUENCE</scope>
    <source>
        <strain evidence="3">G3</strain>
    </source>
</reference>
<dbReference type="GO" id="GO:0005737">
    <property type="term" value="C:cytoplasm"/>
    <property type="evidence" value="ECO:0000318"/>
    <property type="project" value="GO_Central"/>
</dbReference>
<accession>A2FVK6</accession>
<sequence length="156" mass="17698">MSEYIQVNSDPQAQRILKGFKLISLTLKNSSNGKVAWTSKDWTDDVFSAVKDAHLPKEMLGYPAVGREIVFSTEEAIKEFRIQQDILVHGQNIEQWNYKFGFVIPGSENSWETIVEAAGEGNMLPAEYLSGNMYILTSFYAGNLFISRSVVRVFYE</sequence>
<dbReference type="InParanoid" id="A2FVK6"/>
<dbReference type="OrthoDB" id="10248777at2759"/>
<dbReference type="eggNOG" id="KOG4038">
    <property type="taxonomic scope" value="Eukaryota"/>
</dbReference>
<dbReference type="EMBL" id="DS114061">
    <property type="protein sequence ID" value="EAX91050.1"/>
    <property type="molecule type" value="Genomic_DNA"/>
</dbReference>
<organism evidence="3 4">
    <name type="scientific">Trichomonas vaginalis (strain ATCC PRA-98 / G3)</name>
    <dbReference type="NCBI Taxonomy" id="412133"/>
    <lineage>
        <taxon>Eukaryota</taxon>
        <taxon>Metamonada</taxon>
        <taxon>Parabasalia</taxon>
        <taxon>Trichomonadida</taxon>
        <taxon>Trichomonadidae</taxon>
        <taxon>Trichomonas</taxon>
    </lineage>
</organism>
<evidence type="ECO:0000256" key="1">
    <source>
        <dbReference type="ARBA" id="ARBA00008102"/>
    </source>
</evidence>
<comment type="similarity">
    <text evidence="1">Belongs to the PDE6D/unc-119 family.</text>
</comment>
<dbReference type="PANTHER" id="PTHR12976:SF0">
    <property type="entry name" value="RETINAL ROD RHODOPSIN-SENSITIVE CGMP 3',5'-CYCLIC PHOSPHODIESTERASE SUBUNIT DELTA"/>
    <property type="match status" value="1"/>
</dbReference>
<feature type="domain" description="GMP phosphodiesterase delta subunit" evidence="2">
    <location>
        <begin position="15"/>
        <end position="155"/>
    </location>
</feature>
<keyword evidence="4" id="KW-1185">Reference proteome</keyword>
<reference evidence="3" key="2">
    <citation type="journal article" date="2007" name="Science">
        <title>Draft genome sequence of the sexually transmitted pathogen Trichomonas vaginalis.</title>
        <authorList>
            <person name="Carlton J.M."/>
            <person name="Hirt R.P."/>
            <person name="Silva J.C."/>
            <person name="Delcher A.L."/>
            <person name="Schatz M."/>
            <person name="Zhao Q."/>
            <person name="Wortman J.R."/>
            <person name="Bidwell S.L."/>
            <person name="Alsmark U.C.M."/>
            <person name="Besteiro S."/>
            <person name="Sicheritz-Ponten T."/>
            <person name="Noel C.J."/>
            <person name="Dacks J.B."/>
            <person name="Foster P.G."/>
            <person name="Simillion C."/>
            <person name="Van de Peer Y."/>
            <person name="Miranda-Saavedra D."/>
            <person name="Barton G.J."/>
            <person name="Westrop G.D."/>
            <person name="Mueller S."/>
            <person name="Dessi D."/>
            <person name="Fiori P.L."/>
            <person name="Ren Q."/>
            <person name="Paulsen I."/>
            <person name="Zhang H."/>
            <person name="Bastida-Corcuera F.D."/>
            <person name="Simoes-Barbosa A."/>
            <person name="Brown M.T."/>
            <person name="Hayes R.D."/>
            <person name="Mukherjee M."/>
            <person name="Okumura C.Y."/>
            <person name="Schneider R."/>
            <person name="Smith A.J."/>
            <person name="Vanacova S."/>
            <person name="Villalvazo M."/>
            <person name="Haas B.J."/>
            <person name="Pertea M."/>
            <person name="Feldblyum T.V."/>
            <person name="Utterback T.R."/>
            <person name="Shu C.L."/>
            <person name="Osoegawa K."/>
            <person name="de Jong P.J."/>
            <person name="Hrdy I."/>
            <person name="Horvathova L."/>
            <person name="Zubacova Z."/>
            <person name="Dolezal P."/>
            <person name="Malik S.B."/>
            <person name="Logsdon J.M. Jr."/>
            <person name="Henze K."/>
            <person name="Gupta A."/>
            <person name="Wang C.C."/>
            <person name="Dunne R.L."/>
            <person name="Upcroft J.A."/>
            <person name="Upcroft P."/>
            <person name="White O."/>
            <person name="Salzberg S.L."/>
            <person name="Tang P."/>
            <person name="Chiu C.-H."/>
            <person name="Lee Y.-S."/>
            <person name="Embley T.M."/>
            <person name="Coombs G.H."/>
            <person name="Mottram J.C."/>
            <person name="Tachezy J."/>
            <person name="Fraser-Liggett C.M."/>
            <person name="Johnson P.J."/>
        </authorList>
    </citation>
    <scope>NUCLEOTIDE SEQUENCE [LARGE SCALE GENOMIC DNA]</scope>
    <source>
        <strain evidence="3">G3</strain>
    </source>
</reference>
<dbReference type="InterPro" id="IPR014756">
    <property type="entry name" value="Ig_E-set"/>
</dbReference>
<dbReference type="Gene3D" id="2.70.50.40">
    <property type="entry name" value="GMP phosphodiesterase, delta subunit"/>
    <property type="match status" value="1"/>
</dbReference>
<dbReference type="VEuPathDB" id="TrichDB:TVAG_144720"/>
<dbReference type="InterPro" id="IPR037036">
    <property type="entry name" value="PDED_dom_sf"/>
</dbReference>
<proteinExistence type="inferred from homology"/>
<dbReference type="InterPro" id="IPR008015">
    <property type="entry name" value="PDED_dom"/>
</dbReference>
<name>A2FVK6_TRIV3</name>
<dbReference type="Pfam" id="PF05351">
    <property type="entry name" value="GMP_PDE_delta"/>
    <property type="match status" value="1"/>
</dbReference>
<dbReference type="AlphaFoldDB" id="A2FVK6"/>
<dbReference type="VEuPathDB" id="TrichDB:TVAGG3_0745850"/>
<dbReference type="OMA" id="STNTWQN"/>
<dbReference type="Proteomes" id="UP000001542">
    <property type="component" value="Unassembled WGS sequence"/>
</dbReference>
<protein>
    <submittedName>
        <fullName evidence="3">GMP-PDE, delta subunit family protein</fullName>
    </submittedName>
</protein>
<dbReference type="STRING" id="5722.A2FVK6"/>
<dbReference type="SMR" id="A2FVK6"/>
<evidence type="ECO:0000313" key="4">
    <source>
        <dbReference type="Proteomes" id="UP000001542"/>
    </source>
</evidence>
<dbReference type="KEGG" id="tva:4748742"/>
<dbReference type="SUPFAM" id="SSF81296">
    <property type="entry name" value="E set domains"/>
    <property type="match status" value="1"/>
</dbReference>
<dbReference type="PANTHER" id="PTHR12976">
    <property type="entry name" value="RETINAL ROD RHODOPSIN-SENSITIVE CGMP 3',5'-CYCLIC PHOSPHODIESTERASE DELTA-SUBUNIT"/>
    <property type="match status" value="1"/>
</dbReference>
<evidence type="ECO:0000259" key="2">
    <source>
        <dbReference type="Pfam" id="PF05351"/>
    </source>
</evidence>
<gene>
    <name evidence="3" type="ORF">TVAG_144720</name>
</gene>